<dbReference type="HOGENOM" id="CLU_512751_0_0_9"/>
<dbReference type="Pfam" id="PF11104">
    <property type="entry name" value="PilM_2"/>
    <property type="match status" value="1"/>
</dbReference>
<sequence>MLSFDITDRNIRIIKGVESNGKIRINSAATLNLEEEIIVNGHVKDVPRLATLINQVLKSNRMADKEAIISISSNLTIFKELHIPKAKEQDFVKMVRAEMQTQLGIDESYSVSYVIVGEETDENNQIVQKVLATACPYEIIDCYKRVFSMLTISLRSVMIGCNCITKVLLSDAKIKSKMPLLAVQIDNNFISLNLYEKGQLSFSRFASISAEDYGNSDDYVFEAVNENIFRMMQFQKSKNTGEVVENVVFYGDTHEFVRLTNALEQMGVRTSIITVPPQIHGYENLEFSSYANAIGAMFKRNKETERINLLETDTFNNNKIKSDKSYGLLLGVSVLATAVVMLGAWGALKIYDNGIKDEIKTYQDKIDSPETKAKLAQLEQLKKTEESVTTLLSEMTDASDAFKTRPYILKETYDIVEKAAEETATDQQMSDMEVTQFDYSAGVLNVKIEVDASEDPAQKYPAAVTAILEKETKFYYVDYKGYQVKEETDPVTEAVTKRIEYTFTVDIKGDGINLDTEETTENTTGEEGTGK</sequence>
<reference evidence="3" key="2">
    <citation type="submission" date="2010-03" db="EMBL/GenBank/DDBJ databases">
        <authorList>
            <person name="Pajon A."/>
        </authorList>
    </citation>
    <scope>NUCLEOTIDE SEQUENCE</scope>
    <source>
        <strain evidence="3">Type strain: 18P13</strain>
    </source>
</reference>
<keyword evidence="4" id="KW-1185">Reference proteome</keyword>
<evidence type="ECO:0000256" key="2">
    <source>
        <dbReference type="SAM" id="Phobius"/>
    </source>
</evidence>
<accession>D4LAE7</accession>
<evidence type="ECO:0000313" key="3">
    <source>
        <dbReference type="EMBL" id="CBL16592.1"/>
    </source>
</evidence>
<keyword evidence="2" id="KW-1133">Transmembrane helix</keyword>
<keyword evidence="2" id="KW-0812">Transmembrane</keyword>
<dbReference type="KEGG" id="rch:RUM_03530"/>
<proteinExistence type="predicted"/>
<feature type="region of interest" description="Disordered" evidence="1">
    <location>
        <begin position="512"/>
        <end position="531"/>
    </location>
</feature>
<dbReference type="Proteomes" id="UP000007054">
    <property type="component" value="Chromosome"/>
</dbReference>
<dbReference type="STRING" id="213810.RUM_03530"/>
<evidence type="ECO:0000313" key="4">
    <source>
        <dbReference type="Proteomes" id="UP000007054"/>
    </source>
</evidence>
<dbReference type="EMBL" id="FP929052">
    <property type="protein sequence ID" value="CBL16592.1"/>
    <property type="molecule type" value="Genomic_DNA"/>
</dbReference>
<dbReference type="Gene3D" id="3.30.420.40">
    <property type="match status" value="1"/>
</dbReference>
<dbReference type="InterPro" id="IPR005883">
    <property type="entry name" value="PilM"/>
</dbReference>
<dbReference type="PATRIC" id="fig|213810.4.peg.258"/>
<reference evidence="3" key="1">
    <citation type="submission" date="2010-03" db="EMBL/GenBank/DDBJ databases">
        <title>The genome sequence of Ruminococcus sp. 18P13.</title>
        <authorList>
            <consortium name="metaHIT consortium -- http://www.metahit.eu/"/>
            <person name="Pajon A."/>
            <person name="Turner K."/>
            <person name="Parkhill J."/>
            <person name="Bernalier A."/>
        </authorList>
    </citation>
    <scope>NUCLEOTIDE SEQUENCE [LARGE SCALE GENOMIC DNA]</scope>
    <source>
        <strain evidence="3">Type strain: 18P13</strain>
    </source>
</reference>
<dbReference type="RefSeq" id="WP_015557499.1">
    <property type="nucleotide sequence ID" value="NC_021039.1"/>
</dbReference>
<keyword evidence="2" id="KW-0472">Membrane</keyword>
<name>D4LAE7_RUMC1</name>
<evidence type="ECO:0000256" key="1">
    <source>
        <dbReference type="SAM" id="MobiDB-lite"/>
    </source>
</evidence>
<dbReference type="GeneID" id="83155187"/>
<protein>
    <submittedName>
        <fullName evidence="3">Competence protein A</fullName>
    </submittedName>
</protein>
<dbReference type="OrthoDB" id="1815167at2"/>
<dbReference type="PANTHER" id="PTHR32432">
    <property type="entry name" value="CELL DIVISION PROTEIN FTSA-RELATED"/>
    <property type="match status" value="1"/>
</dbReference>
<dbReference type="BioCyc" id="RCHA213810:RUM_RS01700-MONOMER"/>
<dbReference type="InterPro" id="IPR050696">
    <property type="entry name" value="FtsA/MreB"/>
</dbReference>
<feature type="transmembrane region" description="Helical" evidence="2">
    <location>
        <begin position="326"/>
        <end position="348"/>
    </location>
</feature>
<dbReference type="AlphaFoldDB" id="D4LAE7"/>
<feature type="compositionally biased region" description="Low complexity" evidence="1">
    <location>
        <begin position="521"/>
        <end position="531"/>
    </location>
</feature>
<gene>
    <name evidence="3" type="ordered locus">RUM_03530</name>
</gene>
<organism evidence="3 4">
    <name type="scientific">Ruminococcus champanellensis (strain DSM 18848 / JCM 17042 / KCTC 15320 / 18P13)</name>
    <dbReference type="NCBI Taxonomy" id="213810"/>
    <lineage>
        <taxon>Bacteria</taxon>
        <taxon>Bacillati</taxon>
        <taxon>Bacillota</taxon>
        <taxon>Clostridia</taxon>
        <taxon>Eubacteriales</taxon>
        <taxon>Oscillospiraceae</taxon>
        <taxon>Ruminococcus</taxon>
    </lineage>
</organism>